<dbReference type="GO" id="GO:0019369">
    <property type="term" value="P:arachidonate metabolic process"/>
    <property type="evidence" value="ECO:0007669"/>
    <property type="project" value="TreeGrafter"/>
</dbReference>
<evidence type="ECO:0000256" key="1">
    <source>
        <dbReference type="ARBA" id="ARBA00022801"/>
    </source>
</evidence>
<evidence type="ECO:0000256" key="4">
    <source>
        <dbReference type="PROSITE-ProRule" id="PRU01161"/>
    </source>
</evidence>
<dbReference type="GO" id="GO:0047499">
    <property type="term" value="F:calcium-independent phospholipase A2 activity"/>
    <property type="evidence" value="ECO:0007669"/>
    <property type="project" value="TreeGrafter"/>
</dbReference>
<dbReference type="InterPro" id="IPR002641">
    <property type="entry name" value="PNPLA_dom"/>
</dbReference>
<dbReference type="PANTHER" id="PTHR24185">
    <property type="entry name" value="CALCIUM-INDEPENDENT PHOSPHOLIPASE A2-GAMMA"/>
    <property type="match status" value="1"/>
</dbReference>
<feature type="active site" description="Nucleophile" evidence="4">
    <location>
        <position position="155"/>
    </location>
</feature>
<name>A0A1J1J5W0_9DIPT</name>
<dbReference type="AlphaFoldDB" id="A0A1J1J5W0"/>
<dbReference type="SUPFAM" id="SSF52151">
    <property type="entry name" value="FabD/lysophospholipase-like"/>
    <property type="match status" value="1"/>
</dbReference>
<dbReference type="GO" id="GO:0016042">
    <property type="term" value="P:lipid catabolic process"/>
    <property type="evidence" value="ECO:0007669"/>
    <property type="project" value="UniProtKB-UniRule"/>
</dbReference>
<evidence type="ECO:0000259" key="5">
    <source>
        <dbReference type="PROSITE" id="PS51635"/>
    </source>
</evidence>
<dbReference type="InterPro" id="IPR045217">
    <property type="entry name" value="PNPLA8-like"/>
</dbReference>
<feature type="short sequence motif" description="DGA/G" evidence="4">
    <location>
        <begin position="302"/>
        <end position="304"/>
    </location>
</feature>
<evidence type="ECO:0000313" key="7">
    <source>
        <dbReference type="Proteomes" id="UP000183832"/>
    </source>
</evidence>
<dbReference type="Gene3D" id="3.40.1090.10">
    <property type="entry name" value="Cytosolic phospholipase A2 catalytic domain"/>
    <property type="match status" value="1"/>
</dbReference>
<proteinExistence type="predicted"/>
<organism evidence="6 7">
    <name type="scientific">Clunio marinus</name>
    <dbReference type="NCBI Taxonomy" id="568069"/>
    <lineage>
        <taxon>Eukaryota</taxon>
        <taxon>Metazoa</taxon>
        <taxon>Ecdysozoa</taxon>
        <taxon>Arthropoda</taxon>
        <taxon>Hexapoda</taxon>
        <taxon>Insecta</taxon>
        <taxon>Pterygota</taxon>
        <taxon>Neoptera</taxon>
        <taxon>Endopterygota</taxon>
        <taxon>Diptera</taxon>
        <taxon>Nematocera</taxon>
        <taxon>Chironomoidea</taxon>
        <taxon>Chironomidae</taxon>
        <taxon>Clunio</taxon>
    </lineage>
</organism>
<dbReference type="GO" id="GO:0016020">
    <property type="term" value="C:membrane"/>
    <property type="evidence" value="ECO:0007669"/>
    <property type="project" value="TreeGrafter"/>
</dbReference>
<dbReference type="PANTHER" id="PTHR24185:SF1">
    <property type="entry name" value="CALCIUM-INDEPENDENT PHOSPHOLIPASE A2-GAMMA"/>
    <property type="match status" value="1"/>
</dbReference>
<reference evidence="6 7" key="1">
    <citation type="submission" date="2015-04" db="EMBL/GenBank/DDBJ databases">
        <authorList>
            <person name="Syromyatnikov M.Y."/>
            <person name="Popov V.N."/>
        </authorList>
    </citation>
    <scope>NUCLEOTIDE SEQUENCE [LARGE SCALE GENOMIC DNA]</scope>
</reference>
<dbReference type="EMBL" id="CVRI01000073">
    <property type="protein sequence ID" value="CRL07781.1"/>
    <property type="molecule type" value="Genomic_DNA"/>
</dbReference>
<feature type="domain" description="PNPLA" evidence="5">
    <location>
        <begin position="117"/>
        <end position="315"/>
    </location>
</feature>
<dbReference type="Proteomes" id="UP000183832">
    <property type="component" value="Unassembled WGS sequence"/>
</dbReference>
<feature type="short sequence motif" description="GXGXXG" evidence="4">
    <location>
        <begin position="121"/>
        <end position="126"/>
    </location>
</feature>
<dbReference type="STRING" id="568069.A0A1J1J5W0"/>
<keyword evidence="1 4" id="KW-0378">Hydrolase</keyword>
<sequence>MFRIFNKIFPRHFREISKLRKRYYYNDQDRLNYLLDNLRDKKHDLMTQQEILGVLVKKIENDRHVMDFITTNETIKLLLEPERDLMEPCKEIEENCRLGLALLGYTRPLNTEYLRVLSVDGGGIRGIVVIELIKRLEEITNKKLFQLFDFICGVSTGSIFICGLVAEPRTLMEGKDLYKEVARKVFEVSSTLNVISSTSRLMWSHAYYDVALWEKLLQEYMTNTRIIDTAKFDYAPKFCCVSTTVSERAIDAHVFRNYVLPYNVESIYPGSHNAALWEVCRCSSAAPTFFGDFVLDNIVHQDGGILYNNPSCVAIHEAKLLWPDQKVCLVSMGTGRSINKKKMDSQKLYSPRQVSKLFSNETPQTSSWKMKFSRILDAATDTEQTHHILSDLMTPGTYFRFNPYLTEMISMTECDAAKLAQVEKDAFLYFRRNEEKFEELAEILLKPRKPLTLVSDMFKGRLW</sequence>
<gene>
    <name evidence="6" type="ORF">CLUMA_CG020735</name>
</gene>
<keyword evidence="3 4" id="KW-0443">Lipid metabolism</keyword>
<evidence type="ECO:0000256" key="3">
    <source>
        <dbReference type="ARBA" id="ARBA00023098"/>
    </source>
</evidence>
<dbReference type="PROSITE" id="PS51635">
    <property type="entry name" value="PNPLA"/>
    <property type="match status" value="1"/>
</dbReference>
<dbReference type="CDD" id="cd07211">
    <property type="entry name" value="Pat_PNPLA8"/>
    <property type="match status" value="1"/>
</dbReference>
<dbReference type="OrthoDB" id="10021675at2759"/>
<accession>A0A1J1J5W0</accession>
<keyword evidence="2 4" id="KW-0442">Lipid degradation</keyword>
<keyword evidence="7" id="KW-1185">Reference proteome</keyword>
<feature type="short sequence motif" description="GXSXG" evidence="4">
    <location>
        <begin position="153"/>
        <end position="157"/>
    </location>
</feature>
<protein>
    <submittedName>
        <fullName evidence="6">CLUMA_CG020735, isoform A</fullName>
    </submittedName>
</protein>
<feature type="active site" description="Proton acceptor" evidence="4">
    <location>
        <position position="302"/>
    </location>
</feature>
<evidence type="ECO:0000256" key="2">
    <source>
        <dbReference type="ARBA" id="ARBA00022963"/>
    </source>
</evidence>
<dbReference type="Pfam" id="PF01734">
    <property type="entry name" value="Patatin"/>
    <property type="match status" value="1"/>
</dbReference>
<evidence type="ECO:0000313" key="6">
    <source>
        <dbReference type="EMBL" id="CRL07781.1"/>
    </source>
</evidence>
<dbReference type="InterPro" id="IPR016035">
    <property type="entry name" value="Acyl_Trfase/lysoPLipase"/>
</dbReference>